<keyword evidence="6" id="KW-0479">Metal-binding</keyword>
<gene>
    <name evidence="14" type="ORF">HP555_13290</name>
</gene>
<keyword evidence="7" id="KW-0663">Pyridoxal phosphate</keyword>
<sequence length="333" mass="37337">MKNTAQRCIQAVLLLLMTTLLVTNTASASDTVRYRLKWLRNASVVGDLYAEAGHLFEKAGLDVEIKPGGPERDAIRELELGHADFGVASADQVLRARVKGSPVVVIAQLFQVNPLQWMYRPENMKINSPADLKGKDIGVTFGGNDETIMRTLLAEAGLGESDIKLFSVRYDYTPFYRRKIQLWPVYRNAQGPIITAQLNKVGEQITFFNPADFGVKFVANSVVTHSRTLTEKPDLVRRFLEALLSGWQQALDPKNENEVLAILQKYDPDTPPPIQKEQLKITRELVQPQPSQAIGTIDKDAWAQTQQIMFKQKLLPQQIDLKEILKPVGTTTN</sequence>
<evidence type="ECO:0000256" key="3">
    <source>
        <dbReference type="ARBA" id="ARBA00009406"/>
    </source>
</evidence>
<dbReference type="InterPro" id="IPR015168">
    <property type="entry name" value="SsuA/THI5"/>
</dbReference>
<dbReference type="Gene3D" id="3.40.190.10">
    <property type="entry name" value="Periplasmic binding protein-like II"/>
    <property type="match status" value="2"/>
</dbReference>
<feature type="domain" description="SsuA/THI5-like" evidence="13">
    <location>
        <begin position="42"/>
        <end position="253"/>
    </location>
</feature>
<evidence type="ECO:0000256" key="5">
    <source>
        <dbReference type="ARBA" id="ARBA00022679"/>
    </source>
</evidence>
<keyword evidence="15" id="KW-1185">Reference proteome</keyword>
<evidence type="ECO:0000313" key="14">
    <source>
        <dbReference type="EMBL" id="QQG66769.1"/>
    </source>
</evidence>
<organism evidence="14 15">
    <name type="scientific">Desulfobulbus oligotrophicus</name>
    <dbReference type="NCBI Taxonomy" id="1909699"/>
    <lineage>
        <taxon>Bacteria</taxon>
        <taxon>Pseudomonadati</taxon>
        <taxon>Thermodesulfobacteriota</taxon>
        <taxon>Desulfobulbia</taxon>
        <taxon>Desulfobulbales</taxon>
        <taxon>Desulfobulbaceae</taxon>
        <taxon>Desulfobulbus</taxon>
    </lineage>
</organism>
<evidence type="ECO:0000256" key="10">
    <source>
        <dbReference type="ARBA" id="ARBA00033171"/>
    </source>
</evidence>
<dbReference type="AlphaFoldDB" id="A0A7T5VF71"/>
<keyword evidence="5" id="KW-0808">Transferase</keyword>
<dbReference type="Proteomes" id="UP000596092">
    <property type="component" value="Chromosome"/>
</dbReference>
<evidence type="ECO:0000256" key="2">
    <source>
        <dbReference type="ARBA" id="ARBA00004948"/>
    </source>
</evidence>
<comment type="catalytic activity">
    <reaction evidence="11">
        <text>N(6)-(pyridoxal phosphate)-L-lysyl-[4-amino-5-hydroxymethyl-2-methylpyrimidine phosphate synthase] + L-histidyl-[4-amino-5-hydroxymethyl-2-methylpyrimidine phosphate synthase] + 2 Fe(3+) + 4 H2O = L-lysyl-[4-amino-5-hydroxymethyl-2-methylpyrimidine phosphate synthase] + (2S)-2-amino-5-hydroxy-4-oxopentanoyl-[4-amino-5-hydroxymethyl-2-methylpyrimidine phosphate synthase] + 4-amino-2-methyl-5-(phosphooxymethyl)pyrimidine + 3-oxopropanoate + 2 Fe(2+) + 2 H(+)</text>
        <dbReference type="Rhea" id="RHEA:65756"/>
        <dbReference type="Rhea" id="RHEA-COMP:16892"/>
        <dbReference type="Rhea" id="RHEA-COMP:16893"/>
        <dbReference type="Rhea" id="RHEA-COMP:16894"/>
        <dbReference type="Rhea" id="RHEA-COMP:16895"/>
        <dbReference type="ChEBI" id="CHEBI:15377"/>
        <dbReference type="ChEBI" id="CHEBI:15378"/>
        <dbReference type="ChEBI" id="CHEBI:29033"/>
        <dbReference type="ChEBI" id="CHEBI:29034"/>
        <dbReference type="ChEBI" id="CHEBI:29969"/>
        <dbReference type="ChEBI" id="CHEBI:29979"/>
        <dbReference type="ChEBI" id="CHEBI:33190"/>
        <dbReference type="ChEBI" id="CHEBI:58354"/>
        <dbReference type="ChEBI" id="CHEBI:143915"/>
        <dbReference type="ChEBI" id="CHEBI:157692"/>
    </reaction>
    <physiologicalReaction direction="left-to-right" evidence="11">
        <dbReference type="Rhea" id="RHEA:65757"/>
    </physiologicalReaction>
</comment>
<evidence type="ECO:0000256" key="4">
    <source>
        <dbReference type="ARBA" id="ARBA00011738"/>
    </source>
</evidence>
<name>A0A7T5VF71_9BACT</name>
<comment type="similarity">
    <text evidence="3">Belongs to the NMT1/THI5 family.</text>
</comment>
<proteinExistence type="inferred from homology"/>
<feature type="chain" id="PRO_5032593629" description="Thiamine pyrimidine synthase" evidence="12">
    <location>
        <begin position="29"/>
        <end position="333"/>
    </location>
</feature>
<evidence type="ECO:0000256" key="1">
    <source>
        <dbReference type="ARBA" id="ARBA00003469"/>
    </source>
</evidence>
<evidence type="ECO:0000256" key="9">
    <source>
        <dbReference type="ARBA" id="ARBA00023004"/>
    </source>
</evidence>
<evidence type="ECO:0000259" key="13">
    <source>
        <dbReference type="Pfam" id="PF09084"/>
    </source>
</evidence>
<evidence type="ECO:0000256" key="6">
    <source>
        <dbReference type="ARBA" id="ARBA00022723"/>
    </source>
</evidence>
<dbReference type="GO" id="GO:0009228">
    <property type="term" value="P:thiamine biosynthetic process"/>
    <property type="evidence" value="ECO:0007669"/>
    <property type="project" value="UniProtKB-KW"/>
</dbReference>
<dbReference type="PANTHER" id="PTHR31528:SF1">
    <property type="entry name" value="4-AMINO-5-HYDROXYMETHYL-2-METHYLPYRIMIDINE PHOSPHATE SYNTHASE THI11-RELATED"/>
    <property type="match status" value="1"/>
</dbReference>
<dbReference type="KEGG" id="dog:HP555_13290"/>
<dbReference type="GO" id="GO:0016740">
    <property type="term" value="F:transferase activity"/>
    <property type="evidence" value="ECO:0007669"/>
    <property type="project" value="UniProtKB-KW"/>
</dbReference>
<evidence type="ECO:0000256" key="7">
    <source>
        <dbReference type="ARBA" id="ARBA00022898"/>
    </source>
</evidence>
<keyword evidence="12" id="KW-0732">Signal</keyword>
<evidence type="ECO:0000256" key="12">
    <source>
        <dbReference type="SAM" id="SignalP"/>
    </source>
</evidence>
<comment type="pathway">
    <text evidence="2">Cofactor biosynthesis; thiamine diphosphate biosynthesis.</text>
</comment>
<comment type="function">
    <text evidence="1">Responsible for the formation of the pyrimidine heterocycle in the thiamine biosynthesis pathway. Catalyzes the formation of hydroxymethylpyrimidine phosphate (HMP-P) from histidine and pyridoxal phosphate (PLP). The protein uses PLP and the active site histidine to form HMP-P, generating an inactive enzyme. The enzyme can only undergo a single turnover, which suggests it is a suicide enzyme.</text>
</comment>
<evidence type="ECO:0000256" key="11">
    <source>
        <dbReference type="ARBA" id="ARBA00048179"/>
    </source>
</evidence>
<comment type="subunit">
    <text evidence="4">Homodimer.</text>
</comment>
<evidence type="ECO:0000313" key="15">
    <source>
        <dbReference type="Proteomes" id="UP000596092"/>
    </source>
</evidence>
<dbReference type="PANTHER" id="PTHR31528">
    <property type="entry name" value="4-AMINO-5-HYDROXYMETHYL-2-METHYLPYRIMIDINE PHOSPHATE SYNTHASE THI11-RELATED"/>
    <property type="match status" value="1"/>
</dbReference>
<dbReference type="InterPro" id="IPR027939">
    <property type="entry name" value="NMT1/THI5"/>
</dbReference>
<keyword evidence="8" id="KW-0784">Thiamine biosynthesis</keyword>
<feature type="signal peptide" evidence="12">
    <location>
        <begin position="1"/>
        <end position="28"/>
    </location>
</feature>
<protein>
    <recommendedName>
        <fullName evidence="10">Thiamine pyrimidine synthase</fullName>
    </recommendedName>
</protein>
<evidence type="ECO:0000256" key="8">
    <source>
        <dbReference type="ARBA" id="ARBA00022977"/>
    </source>
</evidence>
<dbReference type="SUPFAM" id="SSF53850">
    <property type="entry name" value="Periplasmic binding protein-like II"/>
    <property type="match status" value="1"/>
</dbReference>
<dbReference type="Pfam" id="PF09084">
    <property type="entry name" value="NMT1"/>
    <property type="match status" value="1"/>
</dbReference>
<dbReference type="EMBL" id="CP054140">
    <property type="protein sequence ID" value="QQG66769.1"/>
    <property type="molecule type" value="Genomic_DNA"/>
</dbReference>
<keyword evidence="9" id="KW-0408">Iron</keyword>
<accession>A0A7T5VF71</accession>
<dbReference type="GO" id="GO:0046872">
    <property type="term" value="F:metal ion binding"/>
    <property type="evidence" value="ECO:0007669"/>
    <property type="project" value="UniProtKB-KW"/>
</dbReference>
<reference evidence="14 15" key="1">
    <citation type="submission" date="2020-05" db="EMBL/GenBank/DDBJ databases">
        <title>Complete genome of Desulfobulbus oligotrophicus.</title>
        <authorList>
            <person name="Podar M."/>
        </authorList>
    </citation>
    <scope>NUCLEOTIDE SEQUENCE [LARGE SCALE GENOMIC DNA]</scope>
    <source>
        <strain evidence="14 15">Prop6</strain>
    </source>
</reference>